<name>A0A511BKT7_9PROT</name>
<dbReference type="RefSeq" id="WP_147091926.1">
    <property type="nucleotide sequence ID" value="NZ_BJVC01000001.1"/>
</dbReference>
<comment type="caution">
    <text evidence="1">The sequence shown here is derived from an EMBL/GenBank/DDBJ whole genome shotgun (WGS) entry which is preliminary data.</text>
</comment>
<accession>A0A511BKT7</accession>
<proteinExistence type="predicted"/>
<reference evidence="1 2" key="1">
    <citation type="submission" date="2019-07" db="EMBL/GenBank/DDBJ databases">
        <title>Whole genome shotgun sequence of Swaminathania salitolerans NBRC 104436.</title>
        <authorList>
            <person name="Hosoyama A."/>
            <person name="Uohara A."/>
            <person name="Ohji S."/>
            <person name="Ichikawa N."/>
        </authorList>
    </citation>
    <scope>NUCLEOTIDE SEQUENCE [LARGE SCALE GENOMIC DNA]</scope>
    <source>
        <strain evidence="1 2">NBRC 104436</strain>
    </source>
</reference>
<organism evidence="1 2">
    <name type="scientific">Swaminathania salitolerans</name>
    <dbReference type="NCBI Taxonomy" id="182838"/>
    <lineage>
        <taxon>Bacteria</taxon>
        <taxon>Pseudomonadati</taxon>
        <taxon>Pseudomonadota</taxon>
        <taxon>Alphaproteobacteria</taxon>
        <taxon>Acetobacterales</taxon>
        <taxon>Acetobacteraceae</taxon>
        <taxon>Swaminathania</taxon>
    </lineage>
</organism>
<dbReference type="Proteomes" id="UP000321405">
    <property type="component" value="Unassembled WGS sequence"/>
</dbReference>
<dbReference type="OrthoDB" id="8146758at2"/>
<evidence type="ECO:0008006" key="3">
    <source>
        <dbReference type="Google" id="ProtNLM"/>
    </source>
</evidence>
<dbReference type="Gene3D" id="3.40.50.11780">
    <property type="match status" value="1"/>
</dbReference>
<dbReference type="InterPro" id="IPR052042">
    <property type="entry name" value="Tail_sheath_structural"/>
</dbReference>
<dbReference type="AlphaFoldDB" id="A0A511BKT7"/>
<protein>
    <recommendedName>
        <fullName evidence="3">Tail protein</fullName>
    </recommendedName>
</protein>
<gene>
    <name evidence="1" type="ORF">SSA02_00280</name>
</gene>
<evidence type="ECO:0000313" key="1">
    <source>
        <dbReference type="EMBL" id="GEL00865.1"/>
    </source>
</evidence>
<dbReference type="PANTHER" id="PTHR35861:SF2">
    <property type="entry name" value="FELS-2 PROPHAGE PROTEIN"/>
    <property type="match status" value="1"/>
</dbReference>
<dbReference type="EMBL" id="BJVC01000001">
    <property type="protein sequence ID" value="GEL00865.1"/>
    <property type="molecule type" value="Genomic_DNA"/>
</dbReference>
<evidence type="ECO:0000313" key="2">
    <source>
        <dbReference type="Proteomes" id="UP000321405"/>
    </source>
</evidence>
<sequence>MPQLLQAGGLNTAALQVPDLYVQIAQPETLLVAGLASGRLGIVGTASWGPVNRPVIVGNVSACREAFGGKRACASNLTLAVDIAVHQGANAFCLVRVTDGSDRAAAGMLGGIRISAALTGQAGNGIRINLVRQSYRDGLFVLTVAHEDLGSTAYSGADWSALATAVAADAQALIRIDQPPESVDIEAGSLELAGGTDGEAPSAYAFLGDGGARTGMYALSGQGCSIATLAGVTEPAIMPRQLAFGEAEGVYMIASGPRDETLEQAVQSKATLGLWSHAFKYMFGDWLWWNDDVLGLQLASPALFAAGKLAALSPEQSGLNKPLGGIIGSQRNGLDRTRFGYAAAELGVLIENGIDVICNPSPGGQYWSLRSGHNSALKAGIQSDAYTRLTHYLARSLAGTMGQYVGAVINDTLFGNIRASLLGFLSELLSQGILGVTGGRLPYAVICDAGNNPQERIATGYVRADVQVQYQGINEKFIINLQGGASVSVSTASGSV</sequence>
<keyword evidence="2" id="KW-1185">Reference proteome</keyword>
<dbReference type="PANTHER" id="PTHR35861">
    <property type="match status" value="1"/>
</dbReference>